<protein>
    <submittedName>
        <fullName evidence="1">Uncharacterized protein</fullName>
    </submittedName>
</protein>
<proteinExistence type="predicted"/>
<name>A0A8S5T0R0_9CAUD</name>
<reference evidence="1" key="1">
    <citation type="journal article" date="2021" name="Proc. Natl. Acad. Sci. U.S.A.">
        <title>A Catalog of Tens of Thousands of Viruses from Human Metagenomes Reveals Hidden Associations with Chronic Diseases.</title>
        <authorList>
            <person name="Tisza M.J."/>
            <person name="Buck C.B."/>
        </authorList>
    </citation>
    <scope>NUCLEOTIDE SEQUENCE</scope>
    <source>
        <strain evidence="1">Ct2A51</strain>
    </source>
</reference>
<sequence>MDNLTERLDALRQKLQEPDFLQRKGLSNEVGIWIFQYNAADEMAVRHFTRQIAADQELHCRIIERNLYEIFLAMGKKNKGKHRFVQAFFNPAYRR</sequence>
<evidence type="ECO:0000313" key="1">
    <source>
        <dbReference type="EMBL" id="DAF56370.1"/>
    </source>
</evidence>
<accession>A0A8S5T0R0</accession>
<organism evidence="1">
    <name type="scientific">Caudovirales sp. ct2A51</name>
    <dbReference type="NCBI Taxonomy" id="2827630"/>
    <lineage>
        <taxon>Viruses</taxon>
        <taxon>Duplodnaviria</taxon>
        <taxon>Heunggongvirae</taxon>
        <taxon>Uroviricota</taxon>
        <taxon>Caudoviricetes</taxon>
    </lineage>
</organism>
<dbReference type="EMBL" id="BK032714">
    <property type="protein sequence ID" value="DAF56370.1"/>
    <property type="molecule type" value="Genomic_DNA"/>
</dbReference>